<name>A0A9Q1B095_9SAUR</name>
<dbReference type="AlphaFoldDB" id="A0A9Q1B095"/>
<feature type="domain" description="Reverse transcriptase" evidence="1">
    <location>
        <begin position="1"/>
        <end position="240"/>
    </location>
</feature>
<organism evidence="2 3">
    <name type="scientific">Phrynocephalus forsythii</name>
    <dbReference type="NCBI Taxonomy" id="171643"/>
    <lineage>
        <taxon>Eukaryota</taxon>
        <taxon>Metazoa</taxon>
        <taxon>Chordata</taxon>
        <taxon>Craniata</taxon>
        <taxon>Vertebrata</taxon>
        <taxon>Euteleostomi</taxon>
        <taxon>Lepidosauria</taxon>
        <taxon>Squamata</taxon>
        <taxon>Bifurcata</taxon>
        <taxon>Unidentata</taxon>
        <taxon>Episquamata</taxon>
        <taxon>Toxicofera</taxon>
        <taxon>Iguania</taxon>
        <taxon>Acrodonta</taxon>
        <taxon>Agamidae</taxon>
        <taxon>Agaminae</taxon>
        <taxon>Phrynocephalus</taxon>
    </lineage>
</organism>
<evidence type="ECO:0000313" key="2">
    <source>
        <dbReference type="EMBL" id="KAJ7324733.1"/>
    </source>
</evidence>
<evidence type="ECO:0000313" key="3">
    <source>
        <dbReference type="Proteomes" id="UP001142489"/>
    </source>
</evidence>
<dbReference type="PANTHER" id="PTHR21301:SF10">
    <property type="entry name" value="REVERSE TRANSCRIPTASE DOMAIN-CONTAINING PROTEIN"/>
    <property type="match status" value="1"/>
</dbReference>
<dbReference type="PANTHER" id="PTHR21301">
    <property type="entry name" value="REVERSE TRANSCRIPTASE"/>
    <property type="match status" value="1"/>
</dbReference>
<dbReference type="InterPro" id="IPR000477">
    <property type="entry name" value="RT_dom"/>
</dbReference>
<dbReference type="Proteomes" id="UP001142489">
    <property type="component" value="Unassembled WGS sequence"/>
</dbReference>
<gene>
    <name evidence="2" type="ORF">JRQ81_017753</name>
</gene>
<dbReference type="EMBL" id="JAPFRF010000008">
    <property type="protein sequence ID" value="KAJ7324733.1"/>
    <property type="molecule type" value="Genomic_DNA"/>
</dbReference>
<dbReference type="Pfam" id="PF00078">
    <property type="entry name" value="RVT_1"/>
    <property type="match status" value="1"/>
</dbReference>
<sequence length="240" mass="27629">MEDNLDLPCEKAPSVCLSPESSVDKFTAPKGRNKELDLYIKCFHHWARTEIINKEPHLTYNLTKKVRDAIHSLRSNPNIVIKEADKGNAVVIMDEVQRLTPNVLKPHATNEPSYARDTTAFLRKLQSTQNLPNYTILATMDVEALYINIPHVDGLQAIKNTIQNKEESNIITTLCDFVLTHNCFFFDNKNYLQINGTAMGTRMAPQYVKIFMADLEQRFLNHCTQKPLLYLRYIEDIFLI</sequence>
<comment type="caution">
    <text evidence="2">The sequence shown here is derived from an EMBL/GenBank/DDBJ whole genome shotgun (WGS) entry which is preliminary data.</text>
</comment>
<dbReference type="PROSITE" id="PS50878">
    <property type="entry name" value="RT_POL"/>
    <property type="match status" value="1"/>
</dbReference>
<dbReference type="OrthoDB" id="9909466at2759"/>
<reference evidence="2" key="1">
    <citation type="journal article" date="2023" name="DNA Res.">
        <title>Chromosome-level genome assembly of Phrynocephalus forsythii using third-generation DNA sequencing and Hi-C analysis.</title>
        <authorList>
            <person name="Qi Y."/>
            <person name="Zhao W."/>
            <person name="Zhao Y."/>
            <person name="Niu C."/>
            <person name="Cao S."/>
            <person name="Zhang Y."/>
        </authorList>
    </citation>
    <scope>NUCLEOTIDE SEQUENCE</scope>
    <source>
        <tissue evidence="2">Muscle</tissue>
    </source>
</reference>
<proteinExistence type="predicted"/>
<accession>A0A9Q1B095</accession>
<protein>
    <recommendedName>
        <fullName evidence="1">Reverse transcriptase domain-containing protein</fullName>
    </recommendedName>
</protein>
<evidence type="ECO:0000259" key="1">
    <source>
        <dbReference type="PROSITE" id="PS50878"/>
    </source>
</evidence>
<keyword evidence="3" id="KW-1185">Reference proteome</keyword>